<feature type="signal peptide" evidence="2">
    <location>
        <begin position="1"/>
        <end position="22"/>
    </location>
</feature>
<feature type="chain" id="PRO_5032278055" description="Lipoprotein" evidence="2">
    <location>
        <begin position="23"/>
        <end position="624"/>
    </location>
</feature>
<gene>
    <name evidence="3" type="ORF">HG543_02895</name>
</gene>
<reference evidence="3 4" key="1">
    <citation type="submission" date="2020-04" db="EMBL/GenBank/DDBJ databases">
        <title>Draft genome of Pyxidicoccus fallax type strain.</title>
        <authorList>
            <person name="Whitworth D.E."/>
        </authorList>
    </citation>
    <scope>NUCLEOTIDE SEQUENCE [LARGE SCALE GENOMIC DNA]</scope>
    <source>
        <strain evidence="3 4">DSM 14698</strain>
    </source>
</reference>
<dbReference type="Gene3D" id="2.60.120.380">
    <property type="match status" value="1"/>
</dbReference>
<evidence type="ECO:0000256" key="1">
    <source>
        <dbReference type="SAM" id="MobiDB-lite"/>
    </source>
</evidence>
<feature type="region of interest" description="Disordered" evidence="1">
    <location>
        <begin position="426"/>
        <end position="448"/>
    </location>
</feature>
<sequence length="624" mass="67759">MSSPSAVLRLPWRLLPCVLVLAACGPTMDIPDDAVACANVRCTAGECFSNGGQPMCRCGAWEQAAGLSCAVGYFTAADDHGGSPGDATVLSMPMAVAGQGHIDQAEREGLVDRDLFAFTAESRHVYAFTCHRRTLRDCQLRLLDGTGREVDTVTQNALDGPGRVLFATLEAGTWYVEVSSERGVGTYTYQLQDLGRDDHGDDRVRATALTASRRREPFVITHTGPGDEDVFTFATEPEHGYRFTCEVPDPRSVDSRELELTLRWSTDTVVRTVAGFEGPSLGVSGVAGWEGSASVTVRLKRANQLRLESTCWLEDLGRDDHADSFLLATEVTPGVPVPVTLHSDGDTDVLVFTARAGHIYSLAPEQRGSLNLLVTDVLGFQVASQVTSQLLFEPARDATYYLHVRQGVPWLYRFLLLLEDQGTDDHGDARESATSFEPGTPVTGRAETPGDVDAFTFLPEANGIYLVTCEPDCLLSYYHPEGLRFETLGPGRQVLDVSGAQPTTVFVRPGGVSAYTLRVERVATDDYGDSRFDAIPLTLPATVSGWVQTRVDVDAFLVWLDGGRTYWLDLDLGPLQLTLTAPDGSTLPRWDSGFVVPASGTYLVQVHGATGDEVLPWRFGLQAR</sequence>
<keyword evidence="2" id="KW-0732">Signal</keyword>
<keyword evidence="4" id="KW-1185">Reference proteome</keyword>
<comment type="caution">
    <text evidence="3">The sequence shown here is derived from an EMBL/GenBank/DDBJ whole genome shotgun (WGS) entry which is preliminary data.</text>
</comment>
<dbReference type="EMBL" id="JABBJJ010000008">
    <property type="protein sequence ID" value="NMO13811.1"/>
    <property type="molecule type" value="Genomic_DNA"/>
</dbReference>
<evidence type="ECO:0008006" key="5">
    <source>
        <dbReference type="Google" id="ProtNLM"/>
    </source>
</evidence>
<evidence type="ECO:0000256" key="2">
    <source>
        <dbReference type="SAM" id="SignalP"/>
    </source>
</evidence>
<name>A0A848LBZ2_9BACT</name>
<proteinExistence type="predicted"/>
<evidence type="ECO:0000313" key="4">
    <source>
        <dbReference type="Proteomes" id="UP000518300"/>
    </source>
</evidence>
<evidence type="ECO:0000313" key="3">
    <source>
        <dbReference type="EMBL" id="NMO13811.1"/>
    </source>
</evidence>
<accession>A0A848LBZ2</accession>
<protein>
    <recommendedName>
        <fullName evidence="5">Lipoprotein</fullName>
    </recommendedName>
</protein>
<dbReference type="Proteomes" id="UP000518300">
    <property type="component" value="Unassembled WGS sequence"/>
</dbReference>
<organism evidence="3 4">
    <name type="scientific">Pyxidicoccus fallax</name>
    <dbReference type="NCBI Taxonomy" id="394095"/>
    <lineage>
        <taxon>Bacteria</taxon>
        <taxon>Pseudomonadati</taxon>
        <taxon>Myxococcota</taxon>
        <taxon>Myxococcia</taxon>
        <taxon>Myxococcales</taxon>
        <taxon>Cystobacterineae</taxon>
        <taxon>Myxococcaceae</taxon>
        <taxon>Pyxidicoccus</taxon>
    </lineage>
</organism>
<dbReference type="RefSeq" id="WP_169343094.1">
    <property type="nucleotide sequence ID" value="NZ_JABBJJ010000008.1"/>
</dbReference>
<dbReference type="AlphaFoldDB" id="A0A848LBZ2"/>